<name>A0ACC2P4Q8_9HYME</name>
<accession>A0ACC2P4Q8</accession>
<organism evidence="1 2">
    <name type="scientific">Eretmocerus hayati</name>
    <dbReference type="NCBI Taxonomy" id="131215"/>
    <lineage>
        <taxon>Eukaryota</taxon>
        <taxon>Metazoa</taxon>
        <taxon>Ecdysozoa</taxon>
        <taxon>Arthropoda</taxon>
        <taxon>Hexapoda</taxon>
        <taxon>Insecta</taxon>
        <taxon>Pterygota</taxon>
        <taxon>Neoptera</taxon>
        <taxon>Endopterygota</taxon>
        <taxon>Hymenoptera</taxon>
        <taxon>Apocrita</taxon>
        <taxon>Proctotrupomorpha</taxon>
        <taxon>Chalcidoidea</taxon>
        <taxon>Aphelinidae</taxon>
        <taxon>Aphelininae</taxon>
        <taxon>Eretmocerus</taxon>
    </lineage>
</organism>
<evidence type="ECO:0000313" key="1">
    <source>
        <dbReference type="EMBL" id="KAJ8678365.1"/>
    </source>
</evidence>
<reference evidence="1" key="1">
    <citation type="submission" date="2023-04" db="EMBL/GenBank/DDBJ databases">
        <title>A chromosome-level genome assembly of the parasitoid wasp Eretmocerus hayati.</title>
        <authorList>
            <person name="Zhong Y."/>
            <person name="Liu S."/>
            <person name="Liu Y."/>
        </authorList>
    </citation>
    <scope>NUCLEOTIDE SEQUENCE</scope>
    <source>
        <strain evidence="1">ZJU_SS_LIU_2023</strain>
    </source>
</reference>
<evidence type="ECO:0000313" key="2">
    <source>
        <dbReference type="Proteomes" id="UP001239111"/>
    </source>
</evidence>
<dbReference type="Proteomes" id="UP001239111">
    <property type="component" value="Chromosome 2"/>
</dbReference>
<sequence length="505" mass="57893">MDISRMNLSLMDIYYAEISKMITSGSLDINGVENAVYLNSTKRLQLMVEAVHYDHKDIFENILDISYDIDEEYIAIITRLCTTLSRSDYIELVMEATKDQYQSWNGDNILGFLNRYDVLDLNDGEPTLIPGVVSGSQYAVTHMIRQGYDINIADDNGRTPLTAAIEHLDVEMVRLLLKEGADPNGVGGDHLQTPIIQALRAICIEIVDLLIDYKCDLRRPSQLGHYPIHYVLTLRELDREALLKKMLNHGASFEDENMSQETPFLSAVRFDDVETIQILINCGLDLDRCWKKGMHHAVRRSSEAVFQFLLDKGYKAREAIVDGVTVGETAFQTVSWPFLFYTLVERATPFLDPSFNFLEIDTHNPFVTFIYGYHIQATIAGLVGHAISLTERELDRFIAVVREQNIMQKMNDAIRLGNILSRNIIKDWKIVKSDWEETQQRLGNEDVTFFIGRITFAKKWARAEAEIKDVGKFLPDPIQRKMIYFRACSMEPEEAESPWQPLEEL</sequence>
<comment type="caution">
    <text evidence="1">The sequence shown here is derived from an EMBL/GenBank/DDBJ whole genome shotgun (WGS) entry which is preliminary data.</text>
</comment>
<keyword evidence="2" id="KW-1185">Reference proteome</keyword>
<dbReference type="EMBL" id="CM056742">
    <property type="protein sequence ID" value="KAJ8678365.1"/>
    <property type="molecule type" value="Genomic_DNA"/>
</dbReference>
<proteinExistence type="predicted"/>
<gene>
    <name evidence="1" type="ORF">QAD02_014152</name>
</gene>
<protein>
    <submittedName>
        <fullName evidence="1">Uncharacterized protein</fullName>
    </submittedName>
</protein>